<gene>
    <name evidence="1" type="ORF">HFO74_35600</name>
</gene>
<dbReference type="EMBL" id="JAAXQQ010000020">
    <property type="protein sequence ID" value="MBY3068648.1"/>
    <property type="molecule type" value="Genomic_DNA"/>
</dbReference>
<dbReference type="RefSeq" id="WP_221980416.1">
    <property type="nucleotide sequence ID" value="NZ_JAAXQQ010000020.1"/>
</dbReference>
<sequence>MSAVTAERLPDRKVDLRRQEELKILGVRIVDALPQHAAIVPLAILKLSYNSIGYHNNHIFLGSRERT</sequence>
<name>A0AB35FR54_9HYPH</name>
<accession>A0AB35FR54</accession>
<comment type="caution">
    <text evidence="1">The sequence shown here is derived from an EMBL/GenBank/DDBJ whole genome shotgun (WGS) entry which is preliminary data.</text>
</comment>
<evidence type="ECO:0000313" key="2">
    <source>
        <dbReference type="Proteomes" id="UP000758022"/>
    </source>
</evidence>
<protein>
    <submittedName>
        <fullName evidence="1">Uncharacterized protein</fullName>
    </submittedName>
</protein>
<proteinExistence type="predicted"/>
<dbReference type="AlphaFoldDB" id="A0AB35FR54"/>
<dbReference type="Proteomes" id="UP000758022">
    <property type="component" value="Unassembled WGS sequence"/>
</dbReference>
<evidence type="ECO:0000313" key="1">
    <source>
        <dbReference type="EMBL" id="MBY3068648.1"/>
    </source>
</evidence>
<reference evidence="1" key="1">
    <citation type="submission" date="2020-04" db="EMBL/GenBank/DDBJ databases">
        <title>Global-level population genomics supports evidence of horizontal gene transfer on evolution of Rhizobia in Lentils.</title>
        <authorList>
            <person name="Gai Y."/>
            <person name="Cook D."/>
            <person name="Riely B."/>
        </authorList>
    </citation>
    <scope>NUCLEOTIDE SEQUENCE</scope>
    <source>
        <strain evidence="1">TLR9</strain>
    </source>
</reference>
<organism evidence="1 2">
    <name type="scientific">Rhizobium laguerreae</name>
    <dbReference type="NCBI Taxonomy" id="1076926"/>
    <lineage>
        <taxon>Bacteria</taxon>
        <taxon>Pseudomonadati</taxon>
        <taxon>Pseudomonadota</taxon>
        <taxon>Alphaproteobacteria</taxon>
        <taxon>Hyphomicrobiales</taxon>
        <taxon>Rhizobiaceae</taxon>
        <taxon>Rhizobium/Agrobacterium group</taxon>
        <taxon>Rhizobium</taxon>
    </lineage>
</organism>